<gene>
    <name evidence="2" type="ORF">HNO88_002994</name>
</gene>
<accession>A0A7W7KBR3</accession>
<keyword evidence="3" id="KW-1185">Reference proteome</keyword>
<organism evidence="2 3">
    <name type="scientific">Novosphingobium chloroacetimidivorans</name>
    <dbReference type="NCBI Taxonomy" id="1428314"/>
    <lineage>
        <taxon>Bacteria</taxon>
        <taxon>Pseudomonadati</taxon>
        <taxon>Pseudomonadota</taxon>
        <taxon>Alphaproteobacteria</taxon>
        <taxon>Sphingomonadales</taxon>
        <taxon>Sphingomonadaceae</taxon>
        <taxon>Novosphingobium</taxon>
    </lineage>
</organism>
<reference evidence="2 3" key="1">
    <citation type="submission" date="2020-08" db="EMBL/GenBank/DDBJ databases">
        <title>Functional genomics of gut bacteria from endangered species of beetles.</title>
        <authorList>
            <person name="Carlos-Shanley C."/>
        </authorList>
    </citation>
    <scope>NUCLEOTIDE SEQUENCE [LARGE SCALE GENOMIC DNA]</scope>
    <source>
        <strain evidence="2 3">S00245</strain>
    </source>
</reference>
<evidence type="ECO:0000313" key="2">
    <source>
        <dbReference type="EMBL" id="MBB4859665.1"/>
    </source>
</evidence>
<dbReference type="RefSeq" id="WP_281384031.1">
    <property type="nucleotide sequence ID" value="NZ_JACHLR010000013.1"/>
</dbReference>
<evidence type="ECO:0000256" key="1">
    <source>
        <dbReference type="SAM" id="Phobius"/>
    </source>
</evidence>
<keyword evidence="1" id="KW-1133">Transmembrane helix</keyword>
<protein>
    <submittedName>
        <fullName evidence="2">Uncharacterized protein</fullName>
    </submittedName>
</protein>
<keyword evidence="1" id="KW-0472">Membrane</keyword>
<proteinExistence type="predicted"/>
<feature type="transmembrane region" description="Helical" evidence="1">
    <location>
        <begin position="15"/>
        <end position="38"/>
    </location>
</feature>
<dbReference type="AlphaFoldDB" id="A0A7W7KBR3"/>
<dbReference type="Proteomes" id="UP000555448">
    <property type="component" value="Unassembled WGS sequence"/>
</dbReference>
<comment type="caution">
    <text evidence="2">The sequence shown here is derived from an EMBL/GenBank/DDBJ whole genome shotgun (WGS) entry which is preliminary data.</text>
</comment>
<dbReference type="EMBL" id="JACHLR010000013">
    <property type="protein sequence ID" value="MBB4859665.1"/>
    <property type="molecule type" value="Genomic_DNA"/>
</dbReference>
<name>A0A7W7KBR3_9SPHN</name>
<evidence type="ECO:0000313" key="3">
    <source>
        <dbReference type="Proteomes" id="UP000555448"/>
    </source>
</evidence>
<sequence length="40" mass="4275">MSAPENRQQSDCPTWVEIALIVVVLAAAAFGGAGFHWISM</sequence>
<keyword evidence="1" id="KW-0812">Transmembrane</keyword>